<sequence>MTFEELKKRAYHDHPIPDGLNKTERLQYIAARRIYAGYKSGEIDRTEAEPMLGKVQEYPRLMAAEKRALLRYLFALLCEDAGCGMQSALDDSKFVARVYSSENLKGSLA</sequence>
<evidence type="ECO:0000313" key="1">
    <source>
        <dbReference type="EMBL" id="MBC5725922.1"/>
    </source>
</evidence>
<dbReference type="RefSeq" id="WP_107631995.1">
    <property type="nucleotide sequence ID" value="NZ_JACOPL010000009.1"/>
</dbReference>
<proteinExistence type="predicted"/>
<gene>
    <name evidence="1" type="ORF">H8S45_10695</name>
</gene>
<name>A0A923RWB8_9FIRM</name>
<reference evidence="1" key="1">
    <citation type="submission" date="2020-08" db="EMBL/GenBank/DDBJ databases">
        <title>Genome public.</title>
        <authorList>
            <person name="Liu C."/>
            <person name="Sun Q."/>
        </authorList>
    </citation>
    <scope>NUCLEOTIDE SEQUENCE</scope>
    <source>
        <strain evidence="1">NSJ-28</strain>
    </source>
</reference>
<dbReference type="AlphaFoldDB" id="A0A923RWB8"/>
<organism evidence="1 2">
    <name type="scientific">Agathobaculum faecis</name>
    <dbReference type="NCBI Taxonomy" id="2763013"/>
    <lineage>
        <taxon>Bacteria</taxon>
        <taxon>Bacillati</taxon>
        <taxon>Bacillota</taxon>
        <taxon>Clostridia</taxon>
        <taxon>Eubacteriales</taxon>
        <taxon>Butyricicoccaceae</taxon>
        <taxon>Agathobaculum</taxon>
    </lineage>
</organism>
<keyword evidence="2" id="KW-1185">Reference proteome</keyword>
<dbReference type="EMBL" id="JACOPL010000009">
    <property type="protein sequence ID" value="MBC5725922.1"/>
    <property type="molecule type" value="Genomic_DNA"/>
</dbReference>
<dbReference type="Proteomes" id="UP000606499">
    <property type="component" value="Unassembled WGS sequence"/>
</dbReference>
<comment type="caution">
    <text evidence="1">The sequence shown here is derived from an EMBL/GenBank/DDBJ whole genome shotgun (WGS) entry which is preliminary data.</text>
</comment>
<accession>A0A923RWB8</accession>
<evidence type="ECO:0000313" key="2">
    <source>
        <dbReference type="Proteomes" id="UP000606499"/>
    </source>
</evidence>
<protein>
    <submittedName>
        <fullName evidence="1">Uncharacterized protein</fullName>
    </submittedName>
</protein>